<organism evidence="2 3">
    <name type="scientific">Variovorax beijingensis</name>
    <dbReference type="NCBI Taxonomy" id="2496117"/>
    <lineage>
        <taxon>Bacteria</taxon>
        <taxon>Pseudomonadati</taxon>
        <taxon>Pseudomonadota</taxon>
        <taxon>Betaproteobacteria</taxon>
        <taxon>Burkholderiales</taxon>
        <taxon>Comamonadaceae</taxon>
        <taxon>Variovorax</taxon>
    </lineage>
</organism>
<comment type="caution">
    <text evidence="2">The sequence shown here is derived from an EMBL/GenBank/DDBJ whole genome shotgun (WGS) entry which is preliminary data.</text>
</comment>
<dbReference type="EMBL" id="RXFQ01000014">
    <property type="protein sequence ID" value="RSZ31974.1"/>
    <property type="molecule type" value="Genomic_DNA"/>
</dbReference>
<evidence type="ECO:0000313" key="2">
    <source>
        <dbReference type="EMBL" id="RSZ31974.1"/>
    </source>
</evidence>
<evidence type="ECO:0000313" key="3">
    <source>
        <dbReference type="Proteomes" id="UP000271137"/>
    </source>
</evidence>
<gene>
    <name evidence="2" type="ORF">EJO66_22225</name>
</gene>
<keyword evidence="3" id="KW-1185">Reference proteome</keyword>
<proteinExistence type="predicted"/>
<dbReference type="RefSeq" id="WP_125966128.1">
    <property type="nucleotide sequence ID" value="NZ_RXFQ01000014.1"/>
</dbReference>
<evidence type="ECO:0000256" key="1">
    <source>
        <dbReference type="SAM" id="MobiDB-lite"/>
    </source>
</evidence>
<dbReference type="Proteomes" id="UP000271137">
    <property type="component" value="Unassembled WGS sequence"/>
</dbReference>
<feature type="region of interest" description="Disordered" evidence="1">
    <location>
        <begin position="116"/>
        <end position="135"/>
    </location>
</feature>
<protein>
    <submittedName>
        <fullName evidence="2">Uncharacterized protein</fullName>
    </submittedName>
</protein>
<sequence>MHNDFTFPLALCKAQWSVGLHTLAMLETCGAEGLSLGAHMLQDRSAQRRADSDAVSGAGDWQALAIAAANAFWRTSGGAPDHPETAITAEHRAADTVPSRNAVVQDAVRTLHAALSARPVRHPRKGGAGPSRAKA</sequence>
<name>A0ABY0A1H7_9BURK</name>
<reference evidence="2 3" key="1">
    <citation type="submission" date="2018-12" db="EMBL/GenBank/DDBJ databases">
        <title>The genome sequences of strain 502.</title>
        <authorList>
            <person name="Gao J."/>
            <person name="Sun J."/>
        </authorList>
    </citation>
    <scope>NUCLEOTIDE SEQUENCE [LARGE SCALE GENOMIC DNA]</scope>
    <source>
        <strain evidence="2 3">502</strain>
    </source>
</reference>
<accession>A0ABY0A1H7</accession>